<protein>
    <submittedName>
        <fullName evidence="2">Uncharacterized protein</fullName>
    </submittedName>
</protein>
<proteinExistence type="predicted"/>
<feature type="region of interest" description="Disordered" evidence="1">
    <location>
        <begin position="164"/>
        <end position="188"/>
    </location>
</feature>
<evidence type="ECO:0000256" key="1">
    <source>
        <dbReference type="SAM" id="MobiDB-lite"/>
    </source>
</evidence>
<evidence type="ECO:0000313" key="2">
    <source>
        <dbReference type="EMBL" id="GFO45246.1"/>
    </source>
</evidence>
<reference evidence="2 3" key="1">
    <citation type="journal article" date="2021" name="Elife">
        <title>Chloroplast acquisition without the gene transfer in kleptoplastic sea slugs, Plakobranchus ocellatus.</title>
        <authorList>
            <person name="Maeda T."/>
            <person name="Takahashi S."/>
            <person name="Yoshida T."/>
            <person name="Shimamura S."/>
            <person name="Takaki Y."/>
            <person name="Nagai Y."/>
            <person name="Toyoda A."/>
            <person name="Suzuki Y."/>
            <person name="Arimoto A."/>
            <person name="Ishii H."/>
            <person name="Satoh N."/>
            <person name="Nishiyama T."/>
            <person name="Hasebe M."/>
            <person name="Maruyama T."/>
            <person name="Minagawa J."/>
            <person name="Obokata J."/>
            <person name="Shigenobu S."/>
        </authorList>
    </citation>
    <scope>NUCLEOTIDE SEQUENCE [LARGE SCALE GENOMIC DNA]</scope>
</reference>
<dbReference type="AlphaFoldDB" id="A0AAV4DM56"/>
<comment type="caution">
    <text evidence="2">The sequence shown here is derived from an EMBL/GenBank/DDBJ whole genome shotgun (WGS) entry which is preliminary data.</text>
</comment>
<accession>A0AAV4DM56</accession>
<gene>
    <name evidence="2" type="ORF">PoB_007175100</name>
</gene>
<dbReference type="Proteomes" id="UP000735302">
    <property type="component" value="Unassembled WGS sequence"/>
</dbReference>
<organism evidence="2 3">
    <name type="scientific">Plakobranchus ocellatus</name>
    <dbReference type="NCBI Taxonomy" id="259542"/>
    <lineage>
        <taxon>Eukaryota</taxon>
        <taxon>Metazoa</taxon>
        <taxon>Spiralia</taxon>
        <taxon>Lophotrochozoa</taxon>
        <taxon>Mollusca</taxon>
        <taxon>Gastropoda</taxon>
        <taxon>Heterobranchia</taxon>
        <taxon>Euthyneura</taxon>
        <taxon>Panpulmonata</taxon>
        <taxon>Sacoglossa</taxon>
        <taxon>Placobranchoidea</taxon>
        <taxon>Plakobranchidae</taxon>
        <taxon>Plakobranchus</taxon>
    </lineage>
</organism>
<feature type="compositionally biased region" description="Polar residues" evidence="1">
    <location>
        <begin position="280"/>
        <end position="303"/>
    </location>
</feature>
<name>A0AAV4DM56_9GAST</name>
<evidence type="ECO:0000313" key="3">
    <source>
        <dbReference type="Proteomes" id="UP000735302"/>
    </source>
</evidence>
<sequence length="442" mass="49910">MKRDHHPDELATTYPMNRDYFSTRCGTIFMVHLRKRDKHSRSIMNISRCNTLGIVTYRRPIILICEVIEKLLSFLSDLATAIKMLVKEKAISIEREDDVNNVLYAENADGLGERKVVTNLPDLLKDLPCQSSVSPEMTLCNARPNVLPERCTGTSNRILRQNSNMRRRQESRSFPEENNNNGGFLRPPARRNYYDGGQICNSGSNTIFYRNVINNNVTNEEPDANVHGDEDSFAGVEYVDMMNGNMDFVGLDNSNAVYEFNQDGMDNDFNNSNTRYNYPMSSTHSIAPNNSVQPCQTNNNGNGSLHEPQQLGNNMAALPRQDDVPVYDPLRAHANERDFTQQARGSTDNLEYNNLQLALSQSGPADHDPHHEFTTELVHALRNIGDNLDTKLREQEQHGPYAVLGSTKINIGKLIVTALRHHNIIGVVIGASLEVYLLYKRL</sequence>
<dbReference type="EMBL" id="BLXT01008026">
    <property type="protein sequence ID" value="GFO45246.1"/>
    <property type="molecule type" value="Genomic_DNA"/>
</dbReference>
<keyword evidence="3" id="KW-1185">Reference proteome</keyword>
<feature type="region of interest" description="Disordered" evidence="1">
    <location>
        <begin position="280"/>
        <end position="305"/>
    </location>
</feature>